<name>A0ABP7IGJ7_9ACTN</name>
<sequence>MIEWQEVDETTGEIRDIRIDPDAQRAVGVVHRGYERPRTVRDVHRILTHDAVIDRGGDRMRYGGTTDGMRRDLLRRAMGGPQSGEDRAPTGYAADWFTAVLGGMYSNTQWLDGGSGLVPPSGVHVARQLARLAGNGDAVTIPERSLADAVGRTDAAGRHIAYTQGGIEALIRHGFLAKIVTGRGRGARTTYRLVRPRFGIAQEVEASPSE</sequence>
<evidence type="ECO:0000313" key="2">
    <source>
        <dbReference type="Proteomes" id="UP001501821"/>
    </source>
</evidence>
<dbReference type="RefSeq" id="WP_344774826.1">
    <property type="nucleotide sequence ID" value="NZ_BAABAH010000005.1"/>
</dbReference>
<dbReference type="Proteomes" id="UP001501821">
    <property type="component" value="Unassembled WGS sequence"/>
</dbReference>
<reference evidence="2" key="1">
    <citation type="journal article" date="2019" name="Int. J. Syst. Evol. Microbiol.">
        <title>The Global Catalogue of Microorganisms (GCM) 10K type strain sequencing project: providing services to taxonomists for standard genome sequencing and annotation.</title>
        <authorList>
            <consortium name="The Broad Institute Genomics Platform"/>
            <consortium name="The Broad Institute Genome Sequencing Center for Infectious Disease"/>
            <person name="Wu L."/>
            <person name="Ma J."/>
        </authorList>
    </citation>
    <scope>NUCLEOTIDE SEQUENCE [LARGE SCALE GENOMIC DNA]</scope>
    <source>
        <strain evidence="2">JCM 16953</strain>
    </source>
</reference>
<accession>A0ABP7IGJ7</accession>
<proteinExistence type="predicted"/>
<organism evidence="1 2">
    <name type="scientific">Nocardioides panacisoli</name>
    <dbReference type="NCBI Taxonomy" id="627624"/>
    <lineage>
        <taxon>Bacteria</taxon>
        <taxon>Bacillati</taxon>
        <taxon>Actinomycetota</taxon>
        <taxon>Actinomycetes</taxon>
        <taxon>Propionibacteriales</taxon>
        <taxon>Nocardioidaceae</taxon>
        <taxon>Nocardioides</taxon>
    </lineage>
</organism>
<dbReference type="EMBL" id="BAABAH010000005">
    <property type="protein sequence ID" value="GAA3817839.1"/>
    <property type="molecule type" value="Genomic_DNA"/>
</dbReference>
<protein>
    <submittedName>
        <fullName evidence="1">Uncharacterized protein</fullName>
    </submittedName>
</protein>
<evidence type="ECO:0000313" key="1">
    <source>
        <dbReference type="EMBL" id="GAA3817839.1"/>
    </source>
</evidence>
<keyword evidence="2" id="KW-1185">Reference proteome</keyword>
<gene>
    <name evidence="1" type="ORF">GCM10022242_19730</name>
</gene>
<comment type="caution">
    <text evidence="1">The sequence shown here is derived from an EMBL/GenBank/DDBJ whole genome shotgun (WGS) entry which is preliminary data.</text>
</comment>